<reference evidence="2" key="1">
    <citation type="submission" date="2015-10" db="EMBL/GenBank/DDBJ databases">
        <authorList>
            <person name="Gilbert D.G."/>
        </authorList>
    </citation>
    <scope>NUCLEOTIDE SEQUENCE</scope>
    <source>
        <strain evidence="2">Phyl III-seqv23</strain>
    </source>
</reference>
<accession>A0A0S4WUR4</accession>
<evidence type="ECO:0000313" key="2">
    <source>
        <dbReference type="EMBL" id="CUV55295.1"/>
    </source>
</evidence>
<name>A0A0S4WUR4_RALSL</name>
<dbReference type="AlphaFoldDB" id="A0A0S4WUR4"/>
<feature type="region of interest" description="Disordered" evidence="1">
    <location>
        <begin position="50"/>
        <end position="82"/>
    </location>
</feature>
<evidence type="ECO:0000256" key="1">
    <source>
        <dbReference type="SAM" id="MobiDB-lite"/>
    </source>
</evidence>
<sequence>MSEQDVGPRIGKGSQKDVYSLKNDPNEWSATAIRQPQRCAGPTRWSTISRSWSSHSATCTSATRGPSPSATRKACRHGESAA</sequence>
<protein>
    <submittedName>
        <fullName evidence="2">Uncharacterized protein</fullName>
    </submittedName>
</protein>
<organism evidence="2">
    <name type="scientific">Ralstonia solanacearum</name>
    <name type="common">Pseudomonas solanacearum</name>
    <dbReference type="NCBI Taxonomy" id="305"/>
    <lineage>
        <taxon>Bacteria</taxon>
        <taxon>Pseudomonadati</taxon>
        <taxon>Pseudomonadota</taxon>
        <taxon>Betaproteobacteria</taxon>
        <taxon>Burkholderiales</taxon>
        <taxon>Burkholderiaceae</taxon>
        <taxon>Ralstonia</taxon>
        <taxon>Ralstonia solanacearum species complex</taxon>
    </lineage>
</organism>
<feature type="region of interest" description="Disordered" evidence="1">
    <location>
        <begin position="1"/>
        <end position="23"/>
    </location>
</feature>
<proteinExistence type="predicted"/>
<gene>
    <name evidence="2" type="ORF">RUN215_v1_460086</name>
</gene>
<dbReference type="EMBL" id="LN899820">
    <property type="protein sequence ID" value="CUV55295.1"/>
    <property type="molecule type" value="Genomic_DNA"/>
</dbReference>
<feature type="compositionally biased region" description="Polar residues" evidence="1">
    <location>
        <begin position="57"/>
        <end position="70"/>
    </location>
</feature>